<dbReference type="GO" id="GO:0005247">
    <property type="term" value="F:voltage-gated chloride channel activity"/>
    <property type="evidence" value="ECO:0007669"/>
    <property type="project" value="TreeGrafter"/>
</dbReference>
<organism evidence="12">
    <name type="scientific">Diabrotica virgifera virgifera</name>
    <name type="common">western corn rootworm</name>
    <dbReference type="NCBI Taxonomy" id="50390"/>
    <lineage>
        <taxon>Eukaryota</taxon>
        <taxon>Metazoa</taxon>
        <taxon>Ecdysozoa</taxon>
        <taxon>Arthropoda</taxon>
        <taxon>Hexapoda</taxon>
        <taxon>Insecta</taxon>
        <taxon>Pterygota</taxon>
        <taxon>Neoptera</taxon>
        <taxon>Endopterygota</taxon>
        <taxon>Coleoptera</taxon>
        <taxon>Polyphaga</taxon>
        <taxon>Cucujiformia</taxon>
        <taxon>Chrysomeloidea</taxon>
        <taxon>Chrysomelidae</taxon>
        <taxon>Galerucinae</taxon>
        <taxon>Diabroticina</taxon>
        <taxon>Diabroticites</taxon>
        <taxon>Diabrotica</taxon>
    </lineage>
</organism>
<protein>
    <submittedName>
        <fullName evidence="12">Chloride channel protein 2-like isoform X1</fullName>
    </submittedName>
</protein>
<keyword evidence="5 11" id="KW-1133">Transmembrane helix</keyword>
<evidence type="ECO:0000256" key="9">
    <source>
        <dbReference type="SAM" id="Coils"/>
    </source>
</evidence>
<keyword evidence="3 11" id="KW-0812">Transmembrane</keyword>
<dbReference type="InterPro" id="IPR046342">
    <property type="entry name" value="CBS_dom_sf"/>
</dbReference>
<feature type="transmembrane region" description="Helical" evidence="11">
    <location>
        <begin position="529"/>
        <end position="553"/>
    </location>
</feature>
<evidence type="ECO:0000313" key="12">
    <source>
        <dbReference type="RefSeq" id="XP_028130028.1"/>
    </source>
</evidence>
<feature type="transmembrane region" description="Helical" evidence="11">
    <location>
        <begin position="559"/>
        <end position="580"/>
    </location>
</feature>
<dbReference type="InterPro" id="IPR050970">
    <property type="entry name" value="Cl_channel_volt-gated"/>
</dbReference>
<dbReference type="OrthoDB" id="4564at2759"/>
<keyword evidence="8" id="KW-0868">Chloride</keyword>
<dbReference type="InterPro" id="IPR014743">
    <property type="entry name" value="Cl-channel_core"/>
</dbReference>
<dbReference type="Gene3D" id="1.10.3080.10">
    <property type="entry name" value="Clc chloride channel"/>
    <property type="match status" value="1"/>
</dbReference>
<accession>A0A6P7F8L1</accession>
<name>A0A6P7F8L1_DIAVI</name>
<keyword evidence="6" id="KW-0406">Ion transport</keyword>
<feature type="transmembrane region" description="Helical" evidence="11">
    <location>
        <begin position="278"/>
        <end position="299"/>
    </location>
</feature>
<dbReference type="PANTHER" id="PTHR45720:SF10">
    <property type="entry name" value="CHLORIDE CHANNEL PROTEIN 2"/>
    <property type="match status" value="1"/>
</dbReference>
<dbReference type="CDD" id="cd03683">
    <property type="entry name" value="ClC_1_like"/>
    <property type="match status" value="1"/>
</dbReference>
<feature type="coiled-coil region" evidence="9">
    <location>
        <begin position="76"/>
        <end position="107"/>
    </location>
</feature>
<dbReference type="SUPFAM" id="SSF81340">
    <property type="entry name" value="Clc chloride channel"/>
    <property type="match status" value="1"/>
</dbReference>
<evidence type="ECO:0000256" key="10">
    <source>
        <dbReference type="SAM" id="MobiDB-lite"/>
    </source>
</evidence>
<dbReference type="PANTHER" id="PTHR45720">
    <property type="entry name" value="CHLORIDE CHANNEL PROTEIN 2"/>
    <property type="match status" value="1"/>
</dbReference>
<feature type="transmembrane region" description="Helical" evidence="11">
    <location>
        <begin position="157"/>
        <end position="183"/>
    </location>
</feature>
<evidence type="ECO:0000256" key="8">
    <source>
        <dbReference type="ARBA" id="ARBA00023214"/>
    </source>
</evidence>
<keyword evidence="7 11" id="KW-0472">Membrane</keyword>
<comment type="subcellular location">
    <subcellularLocation>
        <location evidence="1">Membrane</location>
        <topology evidence="1">Multi-pass membrane protein</topology>
    </subcellularLocation>
</comment>
<feature type="region of interest" description="Disordered" evidence="10">
    <location>
        <begin position="905"/>
        <end position="924"/>
    </location>
</feature>
<evidence type="ECO:0000256" key="1">
    <source>
        <dbReference type="ARBA" id="ARBA00004141"/>
    </source>
</evidence>
<evidence type="ECO:0000256" key="2">
    <source>
        <dbReference type="ARBA" id="ARBA00022448"/>
    </source>
</evidence>
<evidence type="ECO:0000256" key="11">
    <source>
        <dbReference type="SAM" id="Phobius"/>
    </source>
</evidence>
<dbReference type="SUPFAM" id="SSF54631">
    <property type="entry name" value="CBS-domain pair"/>
    <property type="match status" value="1"/>
</dbReference>
<reference evidence="12" key="1">
    <citation type="submission" date="2025-08" db="UniProtKB">
        <authorList>
            <consortium name="RefSeq"/>
        </authorList>
    </citation>
    <scope>IDENTIFICATION</scope>
    <source>
        <tissue evidence="12">Whole insect</tissue>
    </source>
</reference>
<dbReference type="RefSeq" id="XP_028130028.1">
    <property type="nucleotide sequence ID" value="XM_028274227.1"/>
</dbReference>
<evidence type="ECO:0000256" key="5">
    <source>
        <dbReference type="ARBA" id="ARBA00022989"/>
    </source>
</evidence>
<dbReference type="InParanoid" id="A0A6P7F8L1"/>
<dbReference type="PRINTS" id="PR00762">
    <property type="entry name" value="CLCHANNEL"/>
</dbReference>
<evidence type="ECO:0000256" key="7">
    <source>
        <dbReference type="ARBA" id="ARBA00023136"/>
    </source>
</evidence>
<feature type="transmembrane region" description="Helical" evidence="11">
    <location>
        <begin position="397"/>
        <end position="415"/>
    </location>
</feature>
<evidence type="ECO:0000256" key="4">
    <source>
        <dbReference type="ARBA" id="ARBA00022737"/>
    </source>
</evidence>
<dbReference type="InterPro" id="IPR001807">
    <property type="entry name" value="ClC"/>
</dbReference>
<dbReference type="Gene3D" id="3.10.580.10">
    <property type="entry name" value="CBS-domain"/>
    <property type="match status" value="2"/>
</dbReference>
<dbReference type="Pfam" id="PF00654">
    <property type="entry name" value="Voltage_CLC"/>
    <property type="match status" value="1"/>
</dbReference>
<feature type="compositionally biased region" description="Low complexity" evidence="10">
    <location>
        <begin position="906"/>
        <end position="915"/>
    </location>
</feature>
<feature type="transmembrane region" description="Helical" evidence="11">
    <location>
        <begin position="311"/>
        <end position="332"/>
    </location>
</feature>
<feature type="transmembrane region" description="Helical" evidence="11">
    <location>
        <begin position="127"/>
        <end position="145"/>
    </location>
</feature>
<keyword evidence="2" id="KW-0813">Transport</keyword>
<dbReference type="FunFam" id="3.10.580.10:FF:000032">
    <property type="entry name" value="Chloride channel protein"/>
    <property type="match status" value="1"/>
</dbReference>
<proteinExistence type="predicted"/>
<dbReference type="KEGG" id="dvv:114326027"/>
<feature type="transmembrane region" description="Helical" evidence="11">
    <location>
        <begin position="357"/>
        <end position="376"/>
    </location>
</feature>
<dbReference type="AlphaFoldDB" id="A0A6P7F8L1"/>
<keyword evidence="4" id="KW-0677">Repeat</keyword>
<evidence type="ECO:0000256" key="3">
    <source>
        <dbReference type="ARBA" id="ARBA00022692"/>
    </source>
</evidence>
<sequence length="932" mass="105033">MVRVVNDSVFKKYHWKVVNRARKSSIVFTNDRKIDISGVFTVLETDRVQRKNNLFARDFQNYEARYNYTKSIEKIHSELKKKKLEEIKKLKEEEKKRQKELEIYQGKYTRLFWKIWHNTFGHLGEDWVFLAFLGIIVAVISYTVDKAVWLCNNGQKWLYADVASGMFAKWVAWVALPFCLIIWNVGLTHLVAPQAAGSGIPQIKTSLRGVFMKEVLTFRTLLVKWLGTMASIGSGLPLGKEGPLIHMSSIIVTKLSKVMSNFNSIYINESKKIEMLGAAWAVGVACTFNAPIGGVLFSVEITTAYYAVRNYWRGFFAAVWGATTYRLLLVWIDGAKTITAVFPTNYYFEIPYDSLELLPFAILGLICGFSGALSIWCKQHFDAFVNSNKIIMKVKSFNRFIYPAIVVLFLSSLTFPPGLGQFMAADLAGGPQVTSLFSNFSWTKENLTLPQQDIVSHWSTDWTSVYENLVIYLFYEMIGSIIANSLPIPTGAFIPNFRAGAALGRIMGELMHSWFPTGIGYRSKLIPGAYAAVGAAAFSGAVTHTMSVCVVLFEMTSSITYLIPTLIAVLIANGVARLLAPSIYDLVIRSKKLPYLPDLLPNTSSIYEVYVEDFMKTEIKYLSLSMNYGQMKELLISHKKIEVFPLVDHPQTMTLLGSITRQELIVLLDQRVGTVQRRQYLPTPMIDRHETSFENIEFIQSMRKRSVPHIDDSSDSEKEDDIRVEDNITTHPGMHEMKEIKVNSLEDTRDQIMKKWAPAKKTMTLPPLAPKSPLPERRTPLPLRRGATSLLNLDVPGLRVCDLPDHEQQAWEVDQLKQQVDFTNCRIDPAPFQLVERTSLLKVHSLFSLLAINFAYVTSIGKLVGVVGLKELRCAIEDANSGNPPKKSEKAFKFDVSVPPTPTPATPVIAVVPPTDGDNDGRNMDRIDYIDA</sequence>
<dbReference type="GO" id="GO:0005886">
    <property type="term" value="C:plasma membrane"/>
    <property type="evidence" value="ECO:0007669"/>
    <property type="project" value="TreeGrafter"/>
</dbReference>
<keyword evidence="9" id="KW-0175">Coiled coil</keyword>
<evidence type="ECO:0000256" key="6">
    <source>
        <dbReference type="ARBA" id="ARBA00023065"/>
    </source>
</evidence>
<gene>
    <name evidence="12" type="primary">LOC114326027</name>
</gene>